<dbReference type="EMBL" id="LPWD01000058">
    <property type="protein sequence ID" value="ODS03718.1"/>
    <property type="molecule type" value="Genomic_DNA"/>
</dbReference>
<evidence type="ECO:0000313" key="3">
    <source>
        <dbReference type="Proteomes" id="UP000095042"/>
    </source>
</evidence>
<feature type="compositionally biased region" description="Basic residues" evidence="1">
    <location>
        <begin position="34"/>
        <end position="43"/>
    </location>
</feature>
<dbReference type="RefSeq" id="WP_069623080.1">
    <property type="nucleotide sequence ID" value="NZ_LPWD01000058.1"/>
</dbReference>
<dbReference type="Proteomes" id="UP000095042">
    <property type="component" value="Unassembled WGS sequence"/>
</dbReference>
<evidence type="ECO:0000313" key="2">
    <source>
        <dbReference type="EMBL" id="ODS03718.1"/>
    </source>
</evidence>
<dbReference type="AlphaFoldDB" id="A0A1E3WD42"/>
<organism evidence="2 3">
    <name type="scientific">Methyloceanibacter marginalis</name>
    <dbReference type="NCBI Taxonomy" id="1774971"/>
    <lineage>
        <taxon>Bacteria</taxon>
        <taxon>Pseudomonadati</taxon>
        <taxon>Pseudomonadota</taxon>
        <taxon>Alphaproteobacteria</taxon>
        <taxon>Hyphomicrobiales</taxon>
        <taxon>Hyphomicrobiaceae</taxon>
        <taxon>Methyloceanibacter</taxon>
    </lineage>
</organism>
<comment type="caution">
    <text evidence="2">The sequence shown here is derived from an EMBL/GenBank/DDBJ whole genome shotgun (WGS) entry which is preliminary data.</text>
</comment>
<evidence type="ECO:0000256" key="1">
    <source>
        <dbReference type="SAM" id="MobiDB-lite"/>
    </source>
</evidence>
<keyword evidence="3" id="KW-1185">Reference proteome</keyword>
<gene>
    <name evidence="2" type="ORF">AUC71_08060</name>
</gene>
<protein>
    <submittedName>
        <fullName evidence="2">Uncharacterized protein</fullName>
    </submittedName>
</protein>
<feature type="region of interest" description="Disordered" evidence="1">
    <location>
        <begin position="1"/>
        <end position="22"/>
    </location>
</feature>
<reference evidence="2 3" key="1">
    <citation type="journal article" date="2016" name="Environ. Microbiol.">
        <title>New Methyloceanibacter diversity from North Sea sediments includes methanotroph containing solely the soluble methane monooxygenase.</title>
        <authorList>
            <person name="Vekeman B."/>
            <person name="Kerckhof F.M."/>
            <person name="Cremers G."/>
            <person name="de Vos P."/>
            <person name="Vandamme P."/>
            <person name="Boon N."/>
            <person name="Op den Camp H.J."/>
            <person name="Heylen K."/>
        </authorList>
    </citation>
    <scope>NUCLEOTIDE SEQUENCE [LARGE SCALE GENOMIC DNA]</scope>
    <source>
        <strain evidence="2 3">R-67177</strain>
    </source>
</reference>
<feature type="region of interest" description="Disordered" evidence="1">
    <location>
        <begin position="34"/>
        <end position="64"/>
    </location>
</feature>
<sequence length="64" mass="6861">MADERDREGKPAKPDKAPGREARLEQALRANLLKRKAKVKTKARGAEGPAISPDGTPPKEGGQD</sequence>
<accession>A0A1E3WD42</accession>
<name>A0A1E3WD42_9HYPH</name>
<proteinExistence type="predicted"/>